<dbReference type="Proteomes" id="UP000711488">
    <property type="component" value="Unassembled WGS sequence"/>
</dbReference>
<dbReference type="Gene3D" id="1.10.287.70">
    <property type="match status" value="1"/>
</dbReference>
<accession>A0A6A0GSM7</accession>
<feature type="chain" id="PRO_5025454809" evidence="14">
    <location>
        <begin position="20"/>
        <end position="606"/>
    </location>
</feature>
<keyword evidence="8 13" id="KW-0472">Membrane</keyword>
<evidence type="ECO:0000256" key="11">
    <source>
        <dbReference type="ARBA" id="ARBA00023286"/>
    </source>
</evidence>
<dbReference type="GO" id="GO:0005886">
    <property type="term" value="C:plasma membrane"/>
    <property type="evidence" value="ECO:0007669"/>
    <property type="project" value="UniProtKB-SubCell"/>
</dbReference>
<dbReference type="PANTHER" id="PTHR42643:SF24">
    <property type="entry name" value="IONOTROPIC RECEPTOR 60A"/>
    <property type="match status" value="1"/>
</dbReference>
<evidence type="ECO:0000256" key="9">
    <source>
        <dbReference type="ARBA" id="ARBA00023170"/>
    </source>
</evidence>
<dbReference type="Pfam" id="PF10613">
    <property type="entry name" value="Lig_chan-Glu_bd"/>
    <property type="match status" value="1"/>
</dbReference>
<feature type="transmembrane region" description="Helical" evidence="13">
    <location>
        <begin position="408"/>
        <end position="431"/>
    </location>
</feature>
<comment type="similarity">
    <text evidence="2">Belongs to the glutamate-gated ion channel (TC 1.A.10.1) family.</text>
</comment>
<dbReference type="AlphaFoldDB" id="A0A6A0GSM7"/>
<reference evidence="16" key="2">
    <citation type="journal article" date="2018" name="Environ. Sci. Technol.">
        <title>The Toxicogenome of Hyalella azteca: A Model for Sediment Ecotoxicology and Evolutionary Toxicology.</title>
        <authorList>
            <person name="Poynton H.C."/>
            <person name="Hasenbein S."/>
            <person name="Benoit J.B."/>
            <person name="Sepulveda M.S."/>
            <person name="Poelchau M.F."/>
            <person name="Hughes D.S.T."/>
            <person name="Murali S.C."/>
            <person name="Chen S."/>
            <person name="Glastad K.M."/>
            <person name="Goodisman M.A.D."/>
            <person name="Werren J.H."/>
            <person name="Vineis J.H."/>
            <person name="Bowen J.L."/>
            <person name="Friedrich M."/>
            <person name="Jones J."/>
            <person name="Robertson H.M."/>
            <person name="Feyereisen R."/>
            <person name="Mechler-Hickson A."/>
            <person name="Mathers N."/>
            <person name="Lee C.E."/>
            <person name="Colbourne J.K."/>
            <person name="Biales A."/>
            <person name="Johnston J.S."/>
            <person name="Wellborn G.A."/>
            <person name="Rosendale A.J."/>
            <person name="Cridge A.G."/>
            <person name="Munoz-Torres M.C."/>
            <person name="Bain P.A."/>
            <person name="Manny A.R."/>
            <person name="Major K.M."/>
            <person name="Lambert F.N."/>
            <person name="Vulpe C.D."/>
            <person name="Tuck P."/>
            <person name="Blalock B.J."/>
            <person name="Lin Y.Y."/>
            <person name="Smith M.E."/>
            <person name="Ochoa-Acuna H."/>
            <person name="Chen M.M."/>
            <person name="Childers C.P."/>
            <person name="Qu J."/>
            <person name="Dugan S."/>
            <person name="Lee S.L."/>
            <person name="Chao H."/>
            <person name="Dinh H."/>
            <person name="Han Y."/>
            <person name="Doddapaneni H."/>
            <person name="Worley K.C."/>
            <person name="Muzny D.M."/>
            <person name="Gibbs R.A."/>
            <person name="Richards S."/>
        </authorList>
    </citation>
    <scope>NUCLEOTIDE SEQUENCE</scope>
    <source>
        <strain evidence="16">HAZT.00-mixed</strain>
        <tissue evidence="16">Whole organism</tissue>
    </source>
</reference>
<evidence type="ECO:0000256" key="2">
    <source>
        <dbReference type="ARBA" id="ARBA00008685"/>
    </source>
</evidence>
<evidence type="ECO:0000256" key="7">
    <source>
        <dbReference type="ARBA" id="ARBA00023065"/>
    </source>
</evidence>
<evidence type="ECO:0000313" key="16">
    <source>
        <dbReference type="EMBL" id="KAA0186628.1"/>
    </source>
</evidence>
<keyword evidence="14" id="KW-0732">Signal</keyword>
<dbReference type="InterPro" id="IPR019594">
    <property type="entry name" value="Glu/Gly-bd"/>
</dbReference>
<evidence type="ECO:0000256" key="14">
    <source>
        <dbReference type="SAM" id="SignalP"/>
    </source>
</evidence>
<keyword evidence="10" id="KW-0325">Glycoprotein</keyword>
<comment type="caution">
    <text evidence="16">The sequence shown here is derived from an EMBL/GenBank/DDBJ whole genome shotgun (WGS) entry which is preliminary data.</text>
</comment>
<protein>
    <submittedName>
        <fullName evidence="16">Ionotropic receptor 101</fullName>
    </submittedName>
</protein>
<evidence type="ECO:0000256" key="5">
    <source>
        <dbReference type="ARBA" id="ARBA00022692"/>
    </source>
</evidence>
<dbReference type="PANTHER" id="PTHR42643">
    <property type="entry name" value="IONOTROPIC RECEPTOR 20A-RELATED"/>
    <property type="match status" value="1"/>
</dbReference>
<evidence type="ECO:0000256" key="6">
    <source>
        <dbReference type="ARBA" id="ARBA00022989"/>
    </source>
</evidence>
<evidence type="ECO:0000256" key="8">
    <source>
        <dbReference type="ARBA" id="ARBA00023136"/>
    </source>
</evidence>
<sequence length="606" mass="69990">MQHKLILVLLIVYLHTSRSAINRFVGINIEQITGQNFESFQFVFGELVWKILDGENLLLVLDPALRLNESVSGVIDRTLANASTPRSLLYWDAYNNDKYIPREFIRGGFMGVVLLFQNDPYEFFIQLASSWIWNPEFLVLFSLNGKLDHETITKYDVVQRSQFIILIKPSVSNDLFVVYNVRHRNFHYTDVNGNDLVLVGKWNSEAFQHKFKRSRKKIDCFRGAKIDLATYCSDFPFTYPGPNNTCPGFAFDILDILAAKFNFTHTWQDIPVDGKWGSKENGSWTGMFADLAYHNKSFIINNIELTWDRAAEFDSTYPYFSEGFSFMLKIPDPLPKWRGLLYPFTTGVWISIVITAIVVVALFRIAMSFMQPLTPHRKGFMQLVGSLVNQGYSYEVHGAWMHVWMLPWWFMCYVLCLAYTCNMVAFLTIVVPTKRIETIDELADSNLRVAIKDYGNYVPDALRESTDRSLAKIGARLELFGFDEEELFVQKKVAKEGRYAVINGESFNYYVRDLHGVTTQTYFMSEVLYPTPIVYYLPINTPQTELLSENLQHLVAAGLIRKLYKKHMLKEIPPDKEDSKQALELLTARRAQQGKNTFNFENLFVA</sequence>
<comment type="subcellular location">
    <subcellularLocation>
        <location evidence="1">Cell membrane</location>
        <topology evidence="1">Multi-pass membrane protein</topology>
    </subcellularLocation>
</comment>
<dbReference type="GO" id="GO:0015276">
    <property type="term" value="F:ligand-gated monoatomic ion channel activity"/>
    <property type="evidence" value="ECO:0007669"/>
    <property type="project" value="InterPro"/>
</dbReference>
<evidence type="ECO:0000256" key="4">
    <source>
        <dbReference type="ARBA" id="ARBA00022475"/>
    </source>
</evidence>
<keyword evidence="5 13" id="KW-0812">Transmembrane</keyword>
<evidence type="ECO:0000259" key="15">
    <source>
        <dbReference type="SMART" id="SM00918"/>
    </source>
</evidence>
<keyword evidence="11" id="KW-1071">Ligand-gated ion channel</keyword>
<name>A0A6A0GSM7_HYAAZ</name>
<dbReference type="SMART" id="SM00918">
    <property type="entry name" value="Lig_chan-Glu_bd"/>
    <property type="match status" value="1"/>
</dbReference>
<dbReference type="GO" id="GO:0050906">
    <property type="term" value="P:detection of stimulus involved in sensory perception"/>
    <property type="evidence" value="ECO:0007669"/>
    <property type="project" value="UniProtKB-ARBA"/>
</dbReference>
<dbReference type="SUPFAM" id="SSF53850">
    <property type="entry name" value="Periplasmic binding protein-like II"/>
    <property type="match status" value="1"/>
</dbReference>
<reference evidence="16" key="3">
    <citation type="submission" date="2019-06" db="EMBL/GenBank/DDBJ databases">
        <authorList>
            <person name="Poynton C."/>
            <person name="Hasenbein S."/>
            <person name="Benoit J.B."/>
            <person name="Sepulveda M.S."/>
            <person name="Poelchau M.F."/>
            <person name="Murali S.C."/>
            <person name="Chen S."/>
            <person name="Glastad K.M."/>
            <person name="Werren J.H."/>
            <person name="Vineis J.H."/>
            <person name="Bowen J.L."/>
            <person name="Friedrich M."/>
            <person name="Jones J."/>
            <person name="Robertson H.M."/>
            <person name="Feyereisen R."/>
            <person name="Mechler-Hickson A."/>
            <person name="Mathers N."/>
            <person name="Lee C.E."/>
            <person name="Colbourne J.K."/>
            <person name="Biales A."/>
            <person name="Johnston J.S."/>
            <person name="Wellborn G.A."/>
            <person name="Rosendale A.J."/>
            <person name="Cridge A.G."/>
            <person name="Munoz-Torres M.C."/>
            <person name="Bain P.A."/>
            <person name="Manny A.R."/>
            <person name="Major K.M."/>
            <person name="Lambert F.N."/>
            <person name="Vulpe C.D."/>
            <person name="Tuck P."/>
            <person name="Blalock B.J."/>
            <person name="Lin Y.-Y."/>
            <person name="Smith M.E."/>
            <person name="Ochoa-Acuna H."/>
            <person name="Chen M.-J.M."/>
            <person name="Childers C.P."/>
            <person name="Qu J."/>
            <person name="Dugan S."/>
            <person name="Lee S.L."/>
            <person name="Chao H."/>
            <person name="Dinh H."/>
            <person name="Han Y."/>
            <person name="Doddapaneni H."/>
            <person name="Worley K.C."/>
            <person name="Muzny D.M."/>
            <person name="Gibbs R.A."/>
            <person name="Richards S."/>
        </authorList>
    </citation>
    <scope>NUCLEOTIDE SEQUENCE</scope>
    <source>
        <strain evidence="16">HAZT.00-mixed</strain>
        <tissue evidence="16">Whole organism</tissue>
    </source>
</reference>
<evidence type="ECO:0000256" key="10">
    <source>
        <dbReference type="ARBA" id="ARBA00023180"/>
    </source>
</evidence>
<dbReference type="Gene3D" id="3.40.190.10">
    <property type="entry name" value="Periplasmic binding protein-like II"/>
    <property type="match status" value="1"/>
</dbReference>
<feature type="signal peptide" evidence="14">
    <location>
        <begin position="1"/>
        <end position="19"/>
    </location>
</feature>
<keyword evidence="9 16" id="KW-0675">Receptor</keyword>
<gene>
    <name evidence="16" type="ORF">HAZT_HAZT008166</name>
</gene>
<evidence type="ECO:0000256" key="12">
    <source>
        <dbReference type="ARBA" id="ARBA00023303"/>
    </source>
</evidence>
<dbReference type="EMBL" id="JQDR03015442">
    <property type="protein sequence ID" value="KAA0186628.1"/>
    <property type="molecule type" value="Genomic_DNA"/>
</dbReference>
<evidence type="ECO:0000256" key="3">
    <source>
        <dbReference type="ARBA" id="ARBA00022448"/>
    </source>
</evidence>
<evidence type="ECO:0000256" key="13">
    <source>
        <dbReference type="SAM" id="Phobius"/>
    </source>
</evidence>
<keyword evidence="6 13" id="KW-1133">Transmembrane helix</keyword>
<feature type="domain" description="Ionotropic glutamate receptor L-glutamate and glycine-binding" evidence="15">
    <location>
        <begin position="236"/>
        <end position="293"/>
    </location>
</feature>
<keyword evidence="3" id="KW-0813">Transport</keyword>
<reference evidence="16" key="1">
    <citation type="submission" date="2014-08" db="EMBL/GenBank/DDBJ databases">
        <authorList>
            <person name="Murali S."/>
            <person name="Richards S."/>
            <person name="Bandaranaike D."/>
            <person name="Bellair M."/>
            <person name="Blankenburg K."/>
            <person name="Chao H."/>
            <person name="Dinh H."/>
            <person name="Doddapaneni H."/>
            <person name="Dugan-Rocha S."/>
            <person name="Elkadiri S."/>
            <person name="Gnanaolivu R."/>
            <person name="Hughes D."/>
            <person name="Lee S."/>
            <person name="Li M."/>
            <person name="Ming W."/>
            <person name="Munidasa M."/>
            <person name="Muniz J."/>
            <person name="Nguyen L."/>
            <person name="Osuji N."/>
            <person name="Pu L.-L."/>
            <person name="Puazo M."/>
            <person name="Skinner E."/>
            <person name="Qu C."/>
            <person name="Quiroz J."/>
            <person name="Raj R."/>
            <person name="Weissenberger G."/>
            <person name="Xin Y."/>
            <person name="Zou X."/>
            <person name="Han Y."/>
            <person name="Worley K."/>
            <person name="Muzny D."/>
            <person name="Gibbs R."/>
        </authorList>
    </citation>
    <scope>NUCLEOTIDE SEQUENCE</scope>
    <source>
        <strain evidence="16">HAZT.00-mixed</strain>
        <tissue evidence="16">Whole organism</tissue>
    </source>
</reference>
<dbReference type="InterPro" id="IPR052192">
    <property type="entry name" value="Insect_Ionotropic_Sensory_Rcpt"/>
</dbReference>
<proteinExistence type="inferred from homology"/>
<keyword evidence="4" id="KW-1003">Cell membrane</keyword>
<keyword evidence="7" id="KW-0406">Ion transport</keyword>
<dbReference type="Pfam" id="PF00060">
    <property type="entry name" value="Lig_chan"/>
    <property type="match status" value="1"/>
</dbReference>
<keyword evidence="12" id="KW-0407">Ion channel</keyword>
<organism evidence="16">
    <name type="scientific">Hyalella azteca</name>
    <name type="common">Amphipod</name>
    <dbReference type="NCBI Taxonomy" id="294128"/>
    <lineage>
        <taxon>Eukaryota</taxon>
        <taxon>Metazoa</taxon>
        <taxon>Ecdysozoa</taxon>
        <taxon>Arthropoda</taxon>
        <taxon>Crustacea</taxon>
        <taxon>Multicrustacea</taxon>
        <taxon>Malacostraca</taxon>
        <taxon>Eumalacostraca</taxon>
        <taxon>Peracarida</taxon>
        <taxon>Amphipoda</taxon>
        <taxon>Senticaudata</taxon>
        <taxon>Talitrida</taxon>
        <taxon>Talitroidea</taxon>
        <taxon>Hyalellidae</taxon>
        <taxon>Hyalella</taxon>
    </lineage>
</organism>
<evidence type="ECO:0000256" key="1">
    <source>
        <dbReference type="ARBA" id="ARBA00004651"/>
    </source>
</evidence>
<dbReference type="InterPro" id="IPR001320">
    <property type="entry name" value="Iontro_rcpt_C"/>
</dbReference>
<feature type="transmembrane region" description="Helical" evidence="13">
    <location>
        <begin position="340"/>
        <end position="367"/>
    </location>
</feature>